<proteinExistence type="predicted"/>
<keyword evidence="2" id="KW-1185">Reference proteome</keyword>
<name>A0A1H6FGA2_9GAMM</name>
<dbReference type="EMBL" id="FMSV02000548">
    <property type="protein sequence ID" value="SEH08369.1"/>
    <property type="molecule type" value="Genomic_DNA"/>
</dbReference>
<dbReference type="AlphaFoldDB" id="A0A1H6FGA2"/>
<sequence>MEKELEFLLVCEGPTDIAFLKNLTAKIGAQFNTAINIRELAPQRDATTGRYPPFGWTKVKAWCELYCKPDITEQASTVPQTYSHTYYWKALLLDSDGLIIQMDTDIAEKITDFTTHFDENYLGTRRDFCNEAILYWLNETQQTIDKAYLLLPSFAIETWLLASHDPGDVIFQDLEQPFDYEALSDFEDRLVNHGYSSRFNNRKNKPCLEKKKELYTDYANTVFAQLDNILTRCQEANKYYQFLSENCQNN</sequence>
<accession>A0A1H6FGA2</accession>
<evidence type="ECO:0008006" key="3">
    <source>
        <dbReference type="Google" id="ProtNLM"/>
    </source>
</evidence>
<protein>
    <recommendedName>
        <fullName evidence="3">DUF4276 family protein</fullName>
    </recommendedName>
</protein>
<gene>
    <name evidence="1" type="ORF">MBHS_04261</name>
</gene>
<organism evidence="1 2">
    <name type="scientific">Candidatus Venteria ishoeyi</name>
    <dbReference type="NCBI Taxonomy" id="1899563"/>
    <lineage>
        <taxon>Bacteria</taxon>
        <taxon>Pseudomonadati</taxon>
        <taxon>Pseudomonadota</taxon>
        <taxon>Gammaproteobacteria</taxon>
        <taxon>Thiotrichales</taxon>
        <taxon>Thiotrichaceae</taxon>
        <taxon>Venteria</taxon>
    </lineage>
</organism>
<dbReference type="RefSeq" id="WP_103921912.1">
    <property type="nucleotide sequence ID" value="NZ_FMSV02000548.1"/>
</dbReference>
<reference evidence="1 2" key="1">
    <citation type="submission" date="2016-10" db="EMBL/GenBank/DDBJ databases">
        <authorList>
            <person name="de Groot N.N."/>
        </authorList>
    </citation>
    <scope>NUCLEOTIDE SEQUENCE [LARGE SCALE GENOMIC DNA]</scope>
    <source>
        <strain evidence="1">MBHS1</strain>
    </source>
</reference>
<dbReference type="OrthoDB" id="7060642at2"/>
<evidence type="ECO:0000313" key="1">
    <source>
        <dbReference type="EMBL" id="SEH08369.1"/>
    </source>
</evidence>
<dbReference type="Proteomes" id="UP000236724">
    <property type="component" value="Unassembled WGS sequence"/>
</dbReference>
<evidence type="ECO:0000313" key="2">
    <source>
        <dbReference type="Proteomes" id="UP000236724"/>
    </source>
</evidence>